<keyword evidence="1" id="KW-0547">Nucleotide-binding</keyword>
<dbReference type="GO" id="GO:0006281">
    <property type="term" value="P:DNA repair"/>
    <property type="evidence" value="ECO:0007669"/>
    <property type="project" value="UniProtKB-KW"/>
</dbReference>
<dbReference type="GO" id="GO:0000723">
    <property type="term" value="P:telomere maintenance"/>
    <property type="evidence" value="ECO:0007669"/>
    <property type="project" value="InterPro"/>
</dbReference>
<keyword evidence="1" id="KW-0067">ATP-binding</keyword>
<feature type="domain" description="Helitron helicase-like" evidence="3">
    <location>
        <begin position="38"/>
        <end position="77"/>
    </location>
</feature>
<dbReference type="GO" id="GO:0006310">
    <property type="term" value="P:DNA recombination"/>
    <property type="evidence" value="ECO:0007669"/>
    <property type="project" value="UniProtKB-KW"/>
</dbReference>
<reference evidence="5" key="1">
    <citation type="submission" date="2021-03" db="EMBL/GenBank/DDBJ databases">
        <title>Draft genome sequence of rust myrtle Austropuccinia psidii MF-1, a brazilian biotype.</title>
        <authorList>
            <person name="Quecine M.C."/>
            <person name="Pachon D.M.R."/>
            <person name="Bonatelli M.L."/>
            <person name="Correr F.H."/>
            <person name="Franceschini L.M."/>
            <person name="Leite T.F."/>
            <person name="Margarido G.R.A."/>
            <person name="Almeida C.A."/>
            <person name="Ferrarezi J.A."/>
            <person name="Labate C.A."/>
        </authorList>
    </citation>
    <scope>NUCLEOTIDE SEQUENCE</scope>
    <source>
        <strain evidence="5">MF-1</strain>
    </source>
</reference>
<dbReference type="GO" id="GO:0005524">
    <property type="term" value="F:ATP binding"/>
    <property type="evidence" value="ECO:0007669"/>
    <property type="project" value="UniProtKB-KW"/>
</dbReference>
<dbReference type="EC" id="5.6.2.3" evidence="1"/>
<comment type="caution">
    <text evidence="5">The sequence shown here is derived from an EMBL/GenBank/DDBJ whole genome shotgun (WGS) entry which is preliminary data.</text>
</comment>
<dbReference type="PANTHER" id="PTHR10492">
    <property type="match status" value="1"/>
</dbReference>
<dbReference type="Gene3D" id="3.40.50.300">
    <property type="entry name" value="P-loop containing nucleotide triphosphate hydrolases"/>
    <property type="match status" value="3"/>
</dbReference>
<evidence type="ECO:0000313" key="5">
    <source>
        <dbReference type="EMBL" id="MBW0498903.1"/>
    </source>
</evidence>
<evidence type="ECO:0000313" key="6">
    <source>
        <dbReference type="Proteomes" id="UP000765509"/>
    </source>
</evidence>
<dbReference type="Pfam" id="PF21530">
    <property type="entry name" value="Pif1_2B_dom"/>
    <property type="match status" value="1"/>
</dbReference>
<dbReference type="InterPro" id="IPR010285">
    <property type="entry name" value="DNA_helicase_pif1-like_DEAD"/>
</dbReference>
<dbReference type="Pfam" id="PF14214">
    <property type="entry name" value="Helitron_like_N"/>
    <property type="match status" value="2"/>
</dbReference>
<dbReference type="InterPro" id="IPR027417">
    <property type="entry name" value="P-loop_NTPase"/>
</dbReference>
<comment type="catalytic activity">
    <reaction evidence="1">
        <text>ATP + H2O = ADP + phosphate + H(+)</text>
        <dbReference type="Rhea" id="RHEA:13065"/>
        <dbReference type="ChEBI" id="CHEBI:15377"/>
        <dbReference type="ChEBI" id="CHEBI:15378"/>
        <dbReference type="ChEBI" id="CHEBI:30616"/>
        <dbReference type="ChEBI" id="CHEBI:43474"/>
        <dbReference type="ChEBI" id="CHEBI:456216"/>
        <dbReference type="EC" id="5.6.2.3"/>
    </reaction>
</comment>
<dbReference type="Proteomes" id="UP000765509">
    <property type="component" value="Unassembled WGS sequence"/>
</dbReference>
<keyword evidence="1" id="KW-0347">Helicase</keyword>
<evidence type="ECO:0000256" key="1">
    <source>
        <dbReference type="RuleBase" id="RU363044"/>
    </source>
</evidence>
<dbReference type="InterPro" id="IPR049163">
    <property type="entry name" value="Pif1-like_2B_dom"/>
</dbReference>
<comment type="similarity">
    <text evidence="1">Belongs to the helicase family.</text>
</comment>
<dbReference type="OrthoDB" id="2506889at2759"/>
<gene>
    <name evidence="5" type="ORF">O181_038618</name>
</gene>
<dbReference type="Gene3D" id="2.30.30.940">
    <property type="match status" value="1"/>
</dbReference>
<protein>
    <recommendedName>
        <fullName evidence="1">ATP-dependent DNA helicase</fullName>
        <ecNumber evidence="1">5.6.2.3</ecNumber>
    </recommendedName>
</protein>
<organism evidence="5 6">
    <name type="scientific">Austropuccinia psidii MF-1</name>
    <dbReference type="NCBI Taxonomy" id="1389203"/>
    <lineage>
        <taxon>Eukaryota</taxon>
        <taxon>Fungi</taxon>
        <taxon>Dikarya</taxon>
        <taxon>Basidiomycota</taxon>
        <taxon>Pucciniomycotina</taxon>
        <taxon>Pucciniomycetes</taxon>
        <taxon>Pucciniales</taxon>
        <taxon>Sphaerophragmiaceae</taxon>
        <taxon>Austropuccinia</taxon>
    </lineage>
</organism>
<keyword evidence="6" id="KW-1185">Reference proteome</keyword>
<dbReference type="AlphaFoldDB" id="A0A9Q3DBS2"/>
<dbReference type="GO" id="GO:0043139">
    <property type="term" value="F:5'-3' DNA helicase activity"/>
    <property type="evidence" value="ECO:0007669"/>
    <property type="project" value="UniProtKB-EC"/>
</dbReference>
<sequence>MLQLYQDAMALVKLYGKPSLFITMTANPRWPEIKDCLMKLDTLIRDLTINKRLGTVKSYVYTIEFQKRGLPHAHIILILAKNSVPNKSSQIDTLVCAEMPHPTQEKKLFELVTTTMLHSPCKEGSRCWTRFGCKYGYPKSYIPETLIREDAYPAYRHREGHVFESRGYTYTSKDVIPYNKYLLLRYECHVNVEVPYGIKALKYLYKYICKGDDRSALKLELNDKTLSFVNGRYVGPSEATWRLFQFSLTHREPPIQRLSIHLEDQQLVYFQNEEGAISQMLTGVANRTTLTEFFRLNRQNAIGKGMQARKLLYHQIPQYFYWDKQNKRWLGRVKSCGSVGRLFFAKINEGERYYMRLLLLHRHNVQCFDDLRIVNGILHPTFRSAAESLGLLLSDKNYHDCLVEAGHFMSGDSLRELFVLILVHSPPSNPLKLLQDNFEILSEDCKHKLEVAQIIKNPSEADITDYLMFLLQQELSSHNTNFAQVGINLQVPDRGRFEATKQERSPLCATSQNYDCNTLTTQQKKVFDRFMNTLSSSSQYLAFVDGPGGSGKTYLINCILKACMQMGKNAYAVCASGIAALLLIDGKTAHSAFAIPLIVHEDSTLDRSLRDLRRCDKPFGGILVLFSGDFRQILPIVKHGGIYDQASACLKYSYIWDVLSKHSLKGNLRLEVKDCGNANTGNNFAEWLQCVGEGSLQESDISSLDISNLNHLFSENPQAVVERVVSFVYGNVNSIISDESTEGLAAYYESRGIVTPLNSSVHDINTNLLQKISQRQFISRSIDSPNEDSQNTVPEEILNAIWVPGFPLHVLELKIGVPVILLRNLNISKGLCNGTRLMVQDIKPHVLKCLILTGPRKQTSVLIPKIKLHHEETDEHAVAFSRYQFPLSLSFAITINKAQGQSFNHVGVYLNTSVFAHGQFYVALSRARSKARLFVGASGDRKEHRVTNVVVRNIIH</sequence>
<feature type="domain" description="Helitron helicase-like" evidence="3">
    <location>
        <begin position="1"/>
        <end position="37"/>
    </location>
</feature>
<dbReference type="InterPro" id="IPR025476">
    <property type="entry name" value="Helitron_helicase-like"/>
</dbReference>
<evidence type="ECO:0000259" key="3">
    <source>
        <dbReference type="Pfam" id="PF14214"/>
    </source>
</evidence>
<dbReference type="PANTHER" id="PTHR10492:SF57">
    <property type="entry name" value="ATP-DEPENDENT DNA HELICASE"/>
    <property type="match status" value="1"/>
</dbReference>
<keyword evidence="1" id="KW-0227">DNA damage</keyword>
<dbReference type="CDD" id="cd18809">
    <property type="entry name" value="SF1_C_RecD"/>
    <property type="match status" value="1"/>
</dbReference>
<keyword evidence="1" id="KW-0378">Hydrolase</keyword>
<feature type="domain" description="DNA helicase Pif1-like 2B" evidence="4">
    <location>
        <begin position="796"/>
        <end position="840"/>
    </location>
</feature>
<dbReference type="Pfam" id="PF05970">
    <property type="entry name" value="PIF1"/>
    <property type="match status" value="1"/>
</dbReference>
<dbReference type="EMBL" id="AVOT02014968">
    <property type="protein sequence ID" value="MBW0498903.1"/>
    <property type="molecule type" value="Genomic_DNA"/>
</dbReference>
<proteinExistence type="inferred from homology"/>
<evidence type="ECO:0000259" key="2">
    <source>
        <dbReference type="Pfam" id="PF05970"/>
    </source>
</evidence>
<comment type="cofactor">
    <cofactor evidence="1">
        <name>Mg(2+)</name>
        <dbReference type="ChEBI" id="CHEBI:18420"/>
    </cofactor>
</comment>
<evidence type="ECO:0000259" key="4">
    <source>
        <dbReference type="Pfam" id="PF21530"/>
    </source>
</evidence>
<name>A0A9Q3DBS2_9BASI</name>
<keyword evidence="1" id="KW-0234">DNA repair</keyword>
<keyword evidence="1" id="KW-0233">DNA recombination</keyword>
<accession>A0A9Q3DBS2</accession>
<dbReference type="GO" id="GO:0016787">
    <property type="term" value="F:hydrolase activity"/>
    <property type="evidence" value="ECO:0007669"/>
    <property type="project" value="UniProtKB-KW"/>
</dbReference>
<dbReference type="SUPFAM" id="SSF52540">
    <property type="entry name" value="P-loop containing nucleoside triphosphate hydrolases"/>
    <property type="match status" value="2"/>
</dbReference>
<feature type="domain" description="DNA helicase Pif1-like DEAD-box helicase" evidence="2">
    <location>
        <begin position="604"/>
        <end position="699"/>
    </location>
</feature>